<sequence>MLVIGHRGASGFEPENTIRSLKKAIEHGVKMVELDIRVTRDGELVLFHDRTLKRLFDDGQAIAKSTLAELRAISRYRLIPTLDEALAAIDVDVNIEIKVQGIEQKVLNKIKNFPHRVLISSFYPGVLKKIRALDGKVHLGLIIPVRKFYFLPIMMQLTRNLQLYSIHPRNLFVTDQVVKYLRKFAKNIYVWTVNSEKELKRMKKIGVDGIFTDYPGLIK</sequence>
<dbReference type="SUPFAM" id="SSF51695">
    <property type="entry name" value="PLC-like phosphodiesterases"/>
    <property type="match status" value="1"/>
</dbReference>
<feature type="domain" description="GP-PDE" evidence="1">
    <location>
        <begin position="1"/>
        <end position="219"/>
    </location>
</feature>
<dbReference type="EMBL" id="MFEH01000001">
    <property type="protein sequence ID" value="OGE74245.1"/>
    <property type="molecule type" value="Genomic_DNA"/>
</dbReference>
<dbReference type="CDD" id="cd08556">
    <property type="entry name" value="GDPD"/>
    <property type="match status" value="1"/>
</dbReference>
<dbReference type="PANTHER" id="PTHR46211:SF14">
    <property type="entry name" value="GLYCEROPHOSPHODIESTER PHOSPHODIESTERASE"/>
    <property type="match status" value="1"/>
</dbReference>
<dbReference type="GO" id="GO:0006629">
    <property type="term" value="P:lipid metabolic process"/>
    <property type="evidence" value="ECO:0007669"/>
    <property type="project" value="InterPro"/>
</dbReference>
<dbReference type="STRING" id="1817821.A2717_01710"/>
<name>A0A1F5N9D7_9BACT</name>
<organism evidence="2 3">
    <name type="scientific">Candidatus Doudnabacteria bacterium RIFCSPHIGHO2_01_FULL_41_86</name>
    <dbReference type="NCBI Taxonomy" id="1817821"/>
    <lineage>
        <taxon>Bacteria</taxon>
        <taxon>Candidatus Doudnaibacteriota</taxon>
    </lineage>
</organism>
<gene>
    <name evidence="2" type="ORF">A2717_01710</name>
</gene>
<protein>
    <recommendedName>
        <fullName evidence="1">GP-PDE domain-containing protein</fullName>
    </recommendedName>
</protein>
<dbReference type="InterPro" id="IPR030395">
    <property type="entry name" value="GP_PDE_dom"/>
</dbReference>
<evidence type="ECO:0000313" key="2">
    <source>
        <dbReference type="EMBL" id="OGE74245.1"/>
    </source>
</evidence>
<dbReference type="Gene3D" id="3.20.20.190">
    <property type="entry name" value="Phosphatidylinositol (PI) phosphodiesterase"/>
    <property type="match status" value="1"/>
</dbReference>
<dbReference type="PANTHER" id="PTHR46211">
    <property type="entry name" value="GLYCEROPHOSPHORYL DIESTER PHOSPHODIESTERASE"/>
    <property type="match status" value="1"/>
</dbReference>
<reference evidence="2 3" key="1">
    <citation type="journal article" date="2016" name="Nat. Commun.">
        <title>Thousands of microbial genomes shed light on interconnected biogeochemical processes in an aquifer system.</title>
        <authorList>
            <person name="Anantharaman K."/>
            <person name="Brown C.T."/>
            <person name="Hug L.A."/>
            <person name="Sharon I."/>
            <person name="Castelle C.J."/>
            <person name="Probst A.J."/>
            <person name="Thomas B.C."/>
            <person name="Singh A."/>
            <person name="Wilkins M.J."/>
            <person name="Karaoz U."/>
            <person name="Brodie E.L."/>
            <person name="Williams K.H."/>
            <person name="Hubbard S.S."/>
            <person name="Banfield J.F."/>
        </authorList>
    </citation>
    <scope>NUCLEOTIDE SEQUENCE [LARGE SCALE GENOMIC DNA]</scope>
</reference>
<dbReference type="GO" id="GO:0008081">
    <property type="term" value="F:phosphoric diester hydrolase activity"/>
    <property type="evidence" value="ECO:0007669"/>
    <property type="project" value="InterPro"/>
</dbReference>
<dbReference type="AlphaFoldDB" id="A0A1F5N9D7"/>
<dbReference type="PROSITE" id="PS51704">
    <property type="entry name" value="GP_PDE"/>
    <property type="match status" value="1"/>
</dbReference>
<dbReference type="InterPro" id="IPR017946">
    <property type="entry name" value="PLC-like_Pdiesterase_TIM-brl"/>
</dbReference>
<accession>A0A1F5N9D7</accession>
<proteinExistence type="predicted"/>
<dbReference type="Pfam" id="PF03009">
    <property type="entry name" value="GDPD"/>
    <property type="match status" value="1"/>
</dbReference>
<evidence type="ECO:0000313" key="3">
    <source>
        <dbReference type="Proteomes" id="UP000177610"/>
    </source>
</evidence>
<comment type="caution">
    <text evidence="2">The sequence shown here is derived from an EMBL/GenBank/DDBJ whole genome shotgun (WGS) entry which is preliminary data.</text>
</comment>
<dbReference type="Proteomes" id="UP000177610">
    <property type="component" value="Unassembled WGS sequence"/>
</dbReference>
<evidence type="ECO:0000259" key="1">
    <source>
        <dbReference type="PROSITE" id="PS51704"/>
    </source>
</evidence>
<dbReference type="PROSITE" id="PS50007">
    <property type="entry name" value="PIPLC_X_DOMAIN"/>
    <property type="match status" value="1"/>
</dbReference>